<dbReference type="InterPro" id="IPR044855">
    <property type="entry name" value="CoA-Trfase_III_dom3_sf"/>
</dbReference>
<dbReference type="Gene3D" id="3.40.50.10540">
    <property type="entry name" value="Crotonobetainyl-coa:carnitine coa-transferase, domain 1"/>
    <property type="match status" value="1"/>
</dbReference>
<dbReference type="PANTHER" id="PTHR48228:SF5">
    <property type="entry name" value="ALPHA-METHYLACYL-COA RACEMASE"/>
    <property type="match status" value="1"/>
</dbReference>
<dbReference type="InterPro" id="IPR023606">
    <property type="entry name" value="CoA-Trfase_III_dom_1_sf"/>
</dbReference>
<sequence length="389" mass="41904">MTHSSRGPLAGYKIIEIAGIGPGPFAAMMLSDMGAEVVRVERVQAVRDVPVGSAHWDVMLRGRKNIAVDLKHPDGIETLLKLVESADALIEGFRPGVMERLGIGPEVCLARNRKLVFGRMTGWGQDGPYANSAGHDLNYISLAGALAHFGRAGQAPVPPLNMVGDFGGGGMLLAYGVVCALLETQRSGIGQVVDAAMVDGSAILMSMFWGMKNIGMHDENSRGTNLLDTGAHFYDVYKCKDEKYISIGSIEPQFYAELLRLTGLTGDSDFSAQLDKTMWPALKARLADIFLTKSRDEWCTIMEGTDVCFAPVLTMSEAAEHPHNVARNTFIEIAGAVQPAPAPRFSRTTVPKPGAPAHVGSHSREVLTKWGIKNIDDLMARGVVKELSS</sequence>
<accession>A0A6J6B695</accession>
<reference evidence="1" key="1">
    <citation type="submission" date="2020-05" db="EMBL/GenBank/DDBJ databases">
        <authorList>
            <person name="Chiriac C."/>
            <person name="Salcher M."/>
            <person name="Ghai R."/>
            <person name="Kavagutti S V."/>
        </authorList>
    </citation>
    <scope>NUCLEOTIDE SEQUENCE</scope>
</reference>
<protein>
    <submittedName>
        <fullName evidence="1">Unannotated protein</fullName>
    </submittedName>
</protein>
<proteinExistence type="predicted"/>
<dbReference type="EMBL" id="CAEZSE010000064">
    <property type="protein sequence ID" value="CAB4533813.1"/>
    <property type="molecule type" value="Genomic_DNA"/>
</dbReference>
<organism evidence="1">
    <name type="scientific">freshwater metagenome</name>
    <dbReference type="NCBI Taxonomy" id="449393"/>
    <lineage>
        <taxon>unclassified sequences</taxon>
        <taxon>metagenomes</taxon>
        <taxon>ecological metagenomes</taxon>
    </lineage>
</organism>
<dbReference type="InterPro" id="IPR050509">
    <property type="entry name" value="CoA-transferase_III"/>
</dbReference>
<dbReference type="PANTHER" id="PTHR48228">
    <property type="entry name" value="SUCCINYL-COA--D-CITRAMALATE COA-TRANSFERASE"/>
    <property type="match status" value="1"/>
</dbReference>
<dbReference type="Pfam" id="PF02515">
    <property type="entry name" value="CoA_transf_3"/>
    <property type="match status" value="1"/>
</dbReference>
<evidence type="ECO:0000313" key="1">
    <source>
        <dbReference type="EMBL" id="CAB4533813.1"/>
    </source>
</evidence>
<dbReference type="AlphaFoldDB" id="A0A6J6B695"/>
<dbReference type="InterPro" id="IPR003673">
    <property type="entry name" value="CoA-Trfase_fam_III"/>
</dbReference>
<dbReference type="GO" id="GO:0003824">
    <property type="term" value="F:catalytic activity"/>
    <property type="evidence" value="ECO:0007669"/>
    <property type="project" value="InterPro"/>
</dbReference>
<gene>
    <name evidence="1" type="ORF">UFOPK1353_00520</name>
</gene>
<dbReference type="Gene3D" id="3.30.1540.10">
    <property type="entry name" value="formyl-coa transferase, domain 3"/>
    <property type="match status" value="1"/>
</dbReference>
<name>A0A6J6B695_9ZZZZ</name>
<dbReference type="SUPFAM" id="SSF89796">
    <property type="entry name" value="CoA-transferase family III (CaiB/BaiF)"/>
    <property type="match status" value="1"/>
</dbReference>